<evidence type="ECO:0000256" key="3">
    <source>
        <dbReference type="ARBA" id="ARBA00022448"/>
    </source>
</evidence>
<dbReference type="Gene3D" id="3.40.50.1980">
    <property type="entry name" value="Nitrogenase molybdenum iron protein domain"/>
    <property type="match status" value="3"/>
</dbReference>
<dbReference type="Pfam" id="PF01297">
    <property type="entry name" value="ZnuA"/>
    <property type="match status" value="1"/>
</dbReference>
<feature type="compositionally biased region" description="Basic and acidic residues" evidence="6">
    <location>
        <begin position="117"/>
        <end position="174"/>
    </location>
</feature>
<evidence type="ECO:0000313" key="9">
    <source>
        <dbReference type="Proteomes" id="UP000193061"/>
    </source>
</evidence>
<keyword evidence="4 7" id="KW-0732">Signal</keyword>
<sequence>MYLKRTSLSFVLMACMAQADAPNVAADIAPVHSLVARVMQGVGEPKLIIQPEASPHGYSLRPTEAAAIQEADLVIWMGPELTPWLEEKLHTLMQDGESLALLETSGGTILEYREEHGFGSHDHGDEHGHDDDQHDEEHHDDHADNHGEDHEEHAEHDDHDDHEEHVDHEGEGHNPHAWLDPANAGVWMRTVAKYLAEIDPENAAQYQTNAEAGQIEMEALLGEVNELLTSARSKPYLVFHDAYQYFEERFDVPAQGAIALGDASAPGPARVAALRDVALDTGATCIFSEPQFDPKIARSVFGDDVTIAVLDPLGHGLPVGINLYPQLIRNLGQNLADCLGQ</sequence>
<evidence type="ECO:0000256" key="5">
    <source>
        <dbReference type="ARBA" id="ARBA00022906"/>
    </source>
</evidence>
<evidence type="ECO:0000256" key="2">
    <source>
        <dbReference type="ARBA" id="ARBA00015915"/>
    </source>
</evidence>
<accession>A0A1X6YGQ7</accession>
<evidence type="ECO:0000256" key="7">
    <source>
        <dbReference type="SAM" id="SignalP"/>
    </source>
</evidence>
<dbReference type="AlphaFoldDB" id="A0A1X6YGQ7"/>
<organism evidence="8 9">
    <name type="scientific">Roseovarius albus</name>
    <dbReference type="NCBI Taxonomy" id="1247867"/>
    <lineage>
        <taxon>Bacteria</taxon>
        <taxon>Pseudomonadati</taxon>
        <taxon>Pseudomonadota</taxon>
        <taxon>Alphaproteobacteria</taxon>
        <taxon>Rhodobacterales</taxon>
        <taxon>Roseobacteraceae</taxon>
        <taxon>Roseovarius</taxon>
    </lineage>
</organism>
<keyword evidence="5" id="KW-0864">Zinc transport</keyword>
<keyword evidence="3" id="KW-0813">Transport</keyword>
<gene>
    <name evidence="8" type="primary">znuA</name>
    <name evidence="8" type="ORF">ROA7450_00728</name>
</gene>
<evidence type="ECO:0000313" key="8">
    <source>
        <dbReference type="EMBL" id="SLN20870.1"/>
    </source>
</evidence>
<comment type="similarity">
    <text evidence="1">Belongs to the bacterial solute-binding protein 9 family.</text>
</comment>
<dbReference type="SUPFAM" id="SSF53807">
    <property type="entry name" value="Helical backbone' metal receptor"/>
    <property type="match status" value="1"/>
</dbReference>
<dbReference type="Proteomes" id="UP000193061">
    <property type="component" value="Unassembled WGS sequence"/>
</dbReference>
<dbReference type="PANTHER" id="PTHR42953">
    <property type="entry name" value="HIGH-AFFINITY ZINC UPTAKE SYSTEM PROTEIN ZNUA-RELATED"/>
    <property type="match status" value="1"/>
</dbReference>
<feature type="region of interest" description="Disordered" evidence="6">
    <location>
        <begin position="117"/>
        <end position="179"/>
    </location>
</feature>
<keyword evidence="9" id="KW-1185">Reference proteome</keyword>
<proteinExistence type="inferred from homology"/>
<dbReference type="RefSeq" id="WP_234999426.1">
    <property type="nucleotide sequence ID" value="NZ_FWFX01000002.1"/>
</dbReference>
<feature type="chain" id="PRO_5012778530" description="High-affinity zinc uptake system protein ZnuA" evidence="7">
    <location>
        <begin position="22"/>
        <end position="341"/>
    </location>
</feature>
<dbReference type="InterPro" id="IPR006127">
    <property type="entry name" value="ZnuA-like"/>
</dbReference>
<dbReference type="InterPro" id="IPR050492">
    <property type="entry name" value="Bact_metal-bind_prot9"/>
</dbReference>
<dbReference type="EMBL" id="FWFX01000002">
    <property type="protein sequence ID" value="SLN20870.1"/>
    <property type="molecule type" value="Genomic_DNA"/>
</dbReference>
<name>A0A1X6YGQ7_9RHOB</name>
<dbReference type="PANTHER" id="PTHR42953:SF3">
    <property type="entry name" value="HIGH-AFFINITY ZINC UPTAKE SYSTEM PROTEIN ZNUA"/>
    <property type="match status" value="1"/>
</dbReference>
<reference evidence="8 9" key="1">
    <citation type="submission" date="2017-03" db="EMBL/GenBank/DDBJ databases">
        <authorList>
            <person name="Afonso C.L."/>
            <person name="Miller P.J."/>
            <person name="Scott M.A."/>
            <person name="Spackman E."/>
            <person name="Goraichik I."/>
            <person name="Dimitrov K.M."/>
            <person name="Suarez D.L."/>
            <person name="Swayne D.E."/>
        </authorList>
    </citation>
    <scope>NUCLEOTIDE SEQUENCE [LARGE SCALE GENOMIC DNA]</scope>
    <source>
        <strain evidence="8 9">CECT 7450</strain>
    </source>
</reference>
<keyword evidence="5" id="KW-0862">Zinc</keyword>
<feature type="signal peptide" evidence="7">
    <location>
        <begin position="1"/>
        <end position="21"/>
    </location>
</feature>
<dbReference type="GO" id="GO:0046872">
    <property type="term" value="F:metal ion binding"/>
    <property type="evidence" value="ECO:0007669"/>
    <property type="project" value="InterPro"/>
</dbReference>
<protein>
    <recommendedName>
        <fullName evidence="2">High-affinity zinc uptake system protein ZnuA</fullName>
    </recommendedName>
</protein>
<dbReference type="GO" id="GO:0006829">
    <property type="term" value="P:zinc ion transport"/>
    <property type="evidence" value="ECO:0007669"/>
    <property type="project" value="UniProtKB-KW"/>
</dbReference>
<keyword evidence="5" id="KW-0406">Ion transport</keyword>
<evidence type="ECO:0000256" key="4">
    <source>
        <dbReference type="ARBA" id="ARBA00022729"/>
    </source>
</evidence>
<evidence type="ECO:0000256" key="1">
    <source>
        <dbReference type="ARBA" id="ARBA00011028"/>
    </source>
</evidence>
<evidence type="ECO:0000256" key="6">
    <source>
        <dbReference type="SAM" id="MobiDB-lite"/>
    </source>
</evidence>